<dbReference type="Pfam" id="PF09203">
    <property type="entry name" value="MspA"/>
    <property type="match status" value="1"/>
</dbReference>
<dbReference type="RefSeq" id="WP_072847433.1">
    <property type="nucleotide sequence ID" value="NZ_FNAB01000001.1"/>
</dbReference>
<dbReference type="Gene3D" id="2.10.300.10">
    <property type="entry name" value="Porin MspA ribbon domain"/>
    <property type="match status" value="1"/>
</dbReference>
<organism evidence="2 3">
    <name type="scientific">Rhodococcus tukisamuensis</name>
    <dbReference type="NCBI Taxonomy" id="168276"/>
    <lineage>
        <taxon>Bacteria</taxon>
        <taxon>Bacillati</taxon>
        <taxon>Actinomycetota</taxon>
        <taxon>Actinomycetes</taxon>
        <taxon>Mycobacteriales</taxon>
        <taxon>Nocardiaceae</taxon>
        <taxon>Rhodococcus</taxon>
    </lineage>
</organism>
<dbReference type="InterPro" id="IPR015286">
    <property type="entry name" value="Porin_fam_mycobact-type"/>
</dbReference>
<reference evidence="2 3" key="1">
    <citation type="submission" date="2016-10" db="EMBL/GenBank/DDBJ databases">
        <authorList>
            <person name="de Groot N.N."/>
        </authorList>
    </citation>
    <scope>NUCLEOTIDE SEQUENCE [LARGE SCALE GENOMIC DNA]</scope>
    <source>
        <strain evidence="2 3">JCM 11308</strain>
    </source>
</reference>
<sequence length="221" mass="22177">MNISKNGLRLAAVGAAATVAVGFFSAGAANADALVPLPDGSTSRTLVDGTVVTVTRTGESATVSPSMGATPLHRNVWVSGSTKVELSGPNADGGKIEPGYVVACQASLGGKATGDTGIGSNWDGSKTSQSAKEAGTVSLGPGQAVNYRILDLEKADEFGSESHTGANSFKGKSGSVTWADSTMAVNGCAGYAQARSYVKVTANTKNVSSVVTLWGQPFSIG</sequence>
<feature type="chain" id="PRO_5011534461" evidence="1">
    <location>
        <begin position="32"/>
        <end position="221"/>
    </location>
</feature>
<accession>A0A1G6PK87</accession>
<dbReference type="EMBL" id="FNAB01000001">
    <property type="protein sequence ID" value="SDC79994.1"/>
    <property type="molecule type" value="Genomic_DNA"/>
</dbReference>
<gene>
    <name evidence="2" type="ORF">SAMN05444580_101924</name>
</gene>
<dbReference type="Gene3D" id="2.60.40.1650">
    <property type="entry name" value="Porin MspA (Ig-like beta-sandwich domain)"/>
    <property type="match status" value="1"/>
</dbReference>
<feature type="signal peptide" evidence="1">
    <location>
        <begin position="1"/>
        <end position="31"/>
    </location>
</feature>
<dbReference type="AlphaFoldDB" id="A0A1G6PK87"/>
<proteinExistence type="predicted"/>
<evidence type="ECO:0000313" key="3">
    <source>
        <dbReference type="Proteomes" id="UP000199417"/>
    </source>
</evidence>
<keyword evidence="3" id="KW-1185">Reference proteome</keyword>
<name>A0A1G6PK87_9NOCA</name>
<evidence type="ECO:0000256" key="1">
    <source>
        <dbReference type="SAM" id="SignalP"/>
    </source>
</evidence>
<evidence type="ECO:0000313" key="2">
    <source>
        <dbReference type="EMBL" id="SDC79994.1"/>
    </source>
</evidence>
<protein>
    <submittedName>
        <fullName evidence="2">MspA protein</fullName>
    </submittedName>
</protein>
<dbReference type="STRING" id="168276.SAMN05444580_101924"/>
<dbReference type="Proteomes" id="UP000199417">
    <property type="component" value="Unassembled WGS sequence"/>
</dbReference>
<keyword evidence="1" id="KW-0732">Signal</keyword>